<evidence type="ECO:0000313" key="2">
    <source>
        <dbReference type="EMBL" id="EFN57336.1"/>
    </source>
</evidence>
<dbReference type="RefSeq" id="XP_005849438.1">
    <property type="nucleotide sequence ID" value="XM_005849376.1"/>
</dbReference>
<proteinExistence type="predicted"/>
<organism evidence="3">
    <name type="scientific">Chlorella variabilis</name>
    <name type="common">Green alga</name>
    <dbReference type="NCBI Taxonomy" id="554065"/>
    <lineage>
        <taxon>Eukaryota</taxon>
        <taxon>Viridiplantae</taxon>
        <taxon>Chlorophyta</taxon>
        <taxon>core chlorophytes</taxon>
        <taxon>Trebouxiophyceae</taxon>
        <taxon>Chlorellales</taxon>
        <taxon>Chlorellaceae</taxon>
        <taxon>Chlorella clade</taxon>
        <taxon>Chlorella</taxon>
    </lineage>
</organism>
<dbReference type="KEGG" id="cvr:CHLNCDRAFT_142681"/>
<keyword evidence="3" id="KW-1185">Reference proteome</keyword>
<dbReference type="InParanoid" id="E1ZA07"/>
<dbReference type="EMBL" id="GL433839">
    <property type="protein sequence ID" value="EFN57336.1"/>
    <property type="molecule type" value="Genomic_DNA"/>
</dbReference>
<dbReference type="OrthoDB" id="513620at2759"/>
<name>E1ZA07_CHLVA</name>
<dbReference type="Proteomes" id="UP000008141">
    <property type="component" value="Unassembled WGS sequence"/>
</dbReference>
<dbReference type="eggNOG" id="ENOG502R8QJ">
    <property type="taxonomic scope" value="Eukaryota"/>
</dbReference>
<dbReference type="STRING" id="554065.E1ZA07"/>
<dbReference type="GeneID" id="17356790"/>
<evidence type="ECO:0000313" key="3">
    <source>
        <dbReference type="Proteomes" id="UP000008141"/>
    </source>
</evidence>
<dbReference type="AlphaFoldDB" id="E1ZA07"/>
<dbReference type="InterPro" id="IPR025314">
    <property type="entry name" value="DUF4219"/>
</dbReference>
<gene>
    <name evidence="2" type="ORF">CHLNCDRAFT_142681</name>
</gene>
<feature type="domain" description="DUF4219" evidence="1">
    <location>
        <begin position="13"/>
        <end position="39"/>
    </location>
</feature>
<evidence type="ECO:0000259" key="1">
    <source>
        <dbReference type="Pfam" id="PF13961"/>
    </source>
</evidence>
<protein>
    <recommendedName>
        <fullName evidence="1">DUF4219 domain-containing protein</fullName>
    </recommendedName>
</protein>
<accession>E1ZA07</accession>
<dbReference type="Pfam" id="PF13961">
    <property type="entry name" value="DUF4219"/>
    <property type="match status" value="1"/>
</dbReference>
<sequence>MAAEASKPLVECLDVDNYATWRILMKYVLISKGLWAAVESDTVEHEDDQKALATIGLYLRMQLSQLKMGATEPLTKYVSRAKEIQAQLRAAGQDVADTEIAWSVMSGLPSAYATMATVITATTDGDLMLDGGPPGCTSARQLSSLLTYSTHRVMGPNPRCTN</sequence>
<reference evidence="2 3" key="1">
    <citation type="journal article" date="2010" name="Plant Cell">
        <title>The Chlorella variabilis NC64A genome reveals adaptation to photosymbiosis, coevolution with viruses, and cryptic sex.</title>
        <authorList>
            <person name="Blanc G."/>
            <person name="Duncan G."/>
            <person name="Agarkova I."/>
            <person name="Borodovsky M."/>
            <person name="Gurnon J."/>
            <person name="Kuo A."/>
            <person name="Lindquist E."/>
            <person name="Lucas S."/>
            <person name="Pangilinan J."/>
            <person name="Polle J."/>
            <person name="Salamov A."/>
            <person name="Terry A."/>
            <person name="Yamada T."/>
            <person name="Dunigan D.D."/>
            <person name="Grigoriev I.V."/>
            <person name="Claverie J.M."/>
            <person name="Van Etten J.L."/>
        </authorList>
    </citation>
    <scope>NUCLEOTIDE SEQUENCE [LARGE SCALE GENOMIC DNA]</scope>
    <source>
        <strain evidence="2 3">NC64A</strain>
    </source>
</reference>
<dbReference type="Pfam" id="PF14223">
    <property type="entry name" value="Retrotran_gag_2"/>
    <property type="match status" value="1"/>
</dbReference>